<accession>A0ABR1TBC5</accession>
<dbReference type="Proteomes" id="UP001480595">
    <property type="component" value="Unassembled WGS sequence"/>
</dbReference>
<organism evidence="2 3">
    <name type="scientific">Apiospora phragmitis</name>
    <dbReference type="NCBI Taxonomy" id="2905665"/>
    <lineage>
        <taxon>Eukaryota</taxon>
        <taxon>Fungi</taxon>
        <taxon>Dikarya</taxon>
        <taxon>Ascomycota</taxon>
        <taxon>Pezizomycotina</taxon>
        <taxon>Sordariomycetes</taxon>
        <taxon>Xylariomycetidae</taxon>
        <taxon>Amphisphaeriales</taxon>
        <taxon>Apiosporaceae</taxon>
        <taxon>Apiospora</taxon>
    </lineage>
</organism>
<dbReference type="GeneID" id="92097232"/>
<keyword evidence="3" id="KW-1185">Reference proteome</keyword>
<dbReference type="RefSeq" id="XP_066710317.1">
    <property type="nucleotide sequence ID" value="XM_066864169.1"/>
</dbReference>
<protein>
    <recommendedName>
        <fullName evidence="4">Laminin EGF-like domain-containing protein</fullName>
    </recommendedName>
</protein>
<proteinExistence type="predicted"/>
<evidence type="ECO:0000313" key="2">
    <source>
        <dbReference type="EMBL" id="KAK8043922.1"/>
    </source>
</evidence>
<reference evidence="2 3" key="1">
    <citation type="submission" date="2023-01" db="EMBL/GenBank/DDBJ databases">
        <title>Analysis of 21 Apiospora genomes using comparative genomics revels a genus with tremendous synthesis potential of carbohydrate active enzymes and secondary metabolites.</title>
        <authorList>
            <person name="Sorensen T."/>
        </authorList>
    </citation>
    <scope>NUCLEOTIDE SEQUENCE [LARGE SCALE GENOMIC DNA]</scope>
    <source>
        <strain evidence="2 3">CBS 135458</strain>
    </source>
</reference>
<evidence type="ECO:0008006" key="4">
    <source>
        <dbReference type="Google" id="ProtNLM"/>
    </source>
</evidence>
<evidence type="ECO:0000256" key="1">
    <source>
        <dbReference type="SAM" id="MobiDB-lite"/>
    </source>
</evidence>
<feature type="compositionally biased region" description="Basic residues" evidence="1">
    <location>
        <begin position="1"/>
        <end position="13"/>
    </location>
</feature>
<dbReference type="EMBL" id="JAQQWL010000012">
    <property type="protein sequence ID" value="KAK8043922.1"/>
    <property type="molecule type" value="Genomic_DNA"/>
</dbReference>
<gene>
    <name evidence="2" type="ORF">PG994_012760</name>
</gene>
<feature type="region of interest" description="Disordered" evidence="1">
    <location>
        <begin position="1"/>
        <end position="30"/>
    </location>
</feature>
<name>A0ABR1TBC5_9PEZI</name>
<comment type="caution">
    <text evidence="2">The sequence shown here is derived from an EMBL/GenBank/DDBJ whole genome shotgun (WGS) entry which is preliminary data.</text>
</comment>
<sequence length="182" mass="20776">MRPRPASRSRSRPHSPFPTAPSCRTDGREDDQLARRFNREVRHSGYPTRYIVNDGSLVINESLLHDSNTLIYNRRGSHMSVRPDRCCCDGTPSCRCGCRGRGCCRGSRDRGGGGHYRPGGGYNCCYCTTTRVSISSSRYTEICRICECRRAWHGGYCRECVERRCVPPWYLRGPREPFPQSM</sequence>
<evidence type="ECO:0000313" key="3">
    <source>
        <dbReference type="Proteomes" id="UP001480595"/>
    </source>
</evidence>